<evidence type="ECO:0000313" key="2">
    <source>
        <dbReference type="Proteomes" id="UP000319931"/>
    </source>
</evidence>
<gene>
    <name evidence="1" type="ORF">EAH76_06965</name>
</gene>
<dbReference type="OrthoDB" id="7580806at2"/>
<accession>A0A502G2K9</accession>
<organism evidence="1 2">
    <name type="scientific">Sphingomonas glacialis</name>
    <dbReference type="NCBI Taxonomy" id="658225"/>
    <lineage>
        <taxon>Bacteria</taxon>
        <taxon>Pseudomonadati</taxon>
        <taxon>Pseudomonadota</taxon>
        <taxon>Alphaproteobacteria</taxon>
        <taxon>Sphingomonadales</taxon>
        <taxon>Sphingomonadaceae</taxon>
        <taxon>Sphingomonas</taxon>
    </lineage>
</organism>
<keyword evidence="2" id="KW-1185">Reference proteome</keyword>
<dbReference type="AlphaFoldDB" id="A0A502G2K9"/>
<evidence type="ECO:0000313" key="1">
    <source>
        <dbReference type="EMBL" id="TPG55283.1"/>
    </source>
</evidence>
<name>A0A502G2K9_9SPHN</name>
<comment type="caution">
    <text evidence="1">The sequence shown here is derived from an EMBL/GenBank/DDBJ whole genome shotgun (WGS) entry which is preliminary data.</text>
</comment>
<reference evidence="1 2" key="1">
    <citation type="journal article" date="2019" name="Environ. Microbiol.">
        <title>Species interactions and distinct microbial communities in high Arctic permafrost affected cryosols are associated with the CH4 and CO2 gas fluxes.</title>
        <authorList>
            <person name="Altshuler I."/>
            <person name="Hamel J."/>
            <person name="Turney S."/>
            <person name="Magnuson E."/>
            <person name="Levesque R."/>
            <person name="Greer C."/>
            <person name="Whyte L.G."/>
        </authorList>
    </citation>
    <scope>NUCLEOTIDE SEQUENCE [LARGE SCALE GENOMIC DNA]</scope>
    <source>
        <strain evidence="1 2">E6.1</strain>
    </source>
</reference>
<sequence>MMDRMGSFAVVAALVLVSALHIISAPAYLNIVPAMLLVVGFIRLVSHSEPAEAVASDDLSLAPTAEA</sequence>
<proteinExistence type="predicted"/>
<protein>
    <submittedName>
        <fullName evidence="1">Uncharacterized protein</fullName>
    </submittedName>
</protein>
<dbReference type="Proteomes" id="UP000319931">
    <property type="component" value="Unassembled WGS sequence"/>
</dbReference>
<dbReference type="EMBL" id="RCZC01000002">
    <property type="protein sequence ID" value="TPG55283.1"/>
    <property type="molecule type" value="Genomic_DNA"/>
</dbReference>